<name>A0A1L3J8Z6_9SPHN</name>
<proteinExistence type="predicted"/>
<dbReference type="KEGG" id="sphl:LPB140_00595"/>
<accession>A0A1L3J8Z6</accession>
<protein>
    <submittedName>
        <fullName evidence="1">Uncharacterized protein</fullName>
    </submittedName>
</protein>
<evidence type="ECO:0000313" key="1">
    <source>
        <dbReference type="EMBL" id="APG61588.1"/>
    </source>
</evidence>
<reference evidence="1 2" key="1">
    <citation type="submission" date="2016-11" db="EMBL/GenBank/DDBJ databases">
        <title>Sphingorhabdus sp. LPB0140, isolated from marine environment.</title>
        <authorList>
            <person name="Kim E."/>
            <person name="Yi H."/>
        </authorList>
    </citation>
    <scope>NUCLEOTIDE SEQUENCE [LARGE SCALE GENOMIC DNA]</scope>
    <source>
        <strain evidence="1 2">LPB0140</strain>
    </source>
</reference>
<dbReference type="EMBL" id="CP018154">
    <property type="protein sequence ID" value="APG61588.1"/>
    <property type="molecule type" value="Genomic_DNA"/>
</dbReference>
<sequence>MEADIIIKFETVCDRVPDAENVINVLSAYVDMLKIAGSVVEPAGITSVGLAGVEDGSDIFKFILRKCETYGEYISAGSERYPTVSKAAIALAGTIVASTVTIGVSSVIEPDPRIADDQMEIFRENNRLLSDSVELQRKQMEFYGILQNEPAYESFEVIRPHDGAVIYKMPRSEFAERSGLWVTDEIPPTKQETRKILKTWSVVLIKPVLIQDSRRWGFARDGIEFSAKMSDKRFLEAIHKNSLPIGLSEGIRMKIEVKYKEVYEDGAWIAERGSHEVIKVLDPLPPPSPAPLFDGPSAH</sequence>
<keyword evidence="2" id="KW-1185">Reference proteome</keyword>
<gene>
    <name evidence="1" type="ORF">LPB140_00595</name>
</gene>
<dbReference type="OrthoDB" id="7596063at2"/>
<dbReference type="AlphaFoldDB" id="A0A1L3J8Z6"/>
<dbReference type="RefSeq" id="WP_072558233.1">
    <property type="nucleotide sequence ID" value="NZ_CP018154.1"/>
</dbReference>
<dbReference type="Proteomes" id="UP000242561">
    <property type="component" value="Chromosome"/>
</dbReference>
<evidence type="ECO:0000313" key="2">
    <source>
        <dbReference type="Proteomes" id="UP000242561"/>
    </source>
</evidence>
<organism evidence="1 2">
    <name type="scientific">Sphingorhabdus lutea</name>
    <dbReference type="NCBI Taxonomy" id="1913578"/>
    <lineage>
        <taxon>Bacteria</taxon>
        <taxon>Pseudomonadati</taxon>
        <taxon>Pseudomonadota</taxon>
        <taxon>Alphaproteobacteria</taxon>
        <taxon>Sphingomonadales</taxon>
        <taxon>Sphingomonadaceae</taxon>
        <taxon>Sphingorhabdus</taxon>
    </lineage>
</organism>